<proteinExistence type="predicted"/>
<dbReference type="PANTHER" id="PTHR46033">
    <property type="entry name" value="PROTEIN MAIN-LIKE 2"/>
    <property type="match status" value="1"/>
</dbReference>
<gene>
    <name evidence="2" type="ORF">PIB30_083482</name>
</gene>
<dbReference type="EMBL" id="JASCZI010031529">
    <property type="protein sequence ID" value="MED6126959.1"/>
    <property type="molecule type" value="Genomic_DNA"/>
</dbReference>
<evidence type="ECO:0000259" key="1">
    <source>
        <dbReference type="Pfam" id="PF10536"/>
    </source>
</evidence>
<dbReference type="Pfam" id="PF10536">
    <property type="entry name" value="PMD"/>
    <property type="match status" value="1"/>
</dbReference>
<organism evidence="2 3">
    <name type="scientific">Stylosanthes scabra</name>
    <dbReference type="NCBI Taxonomy" id="79078"/>
    <lineage>
        <taxon>Eukaryota</taxon>
        <taxon>Viridiplantae</taxon>
        <taxon>Streptophyta</taxon>
        <taxon>Embryophyta</taxon>
        <taxon>Tracheophyta</taxon>
        <taxon>Spermatophyta</taxon>
        <taxon>Magnoliopsida</taxon>
        <taxon>eudicotyledons</taxon>
        <taxon>Gunneridae</taxon>
        <taxon>Pentapetalae</taxon>
        <taxon>rosids</taxon>
        <taxon>fabids</taxon>
        <taxon>Fabales</taxon>
        <taxon>Fabaceae</taxon>
        <taxon>Papilionoideae</taxon>
        <taxon>50 kb inversion clade</taxon>
        <taxon>dalbergioids sensu lato</taxon>
        <taxon>Dalbergieae</taxon>
        <taxon>Pterocarpus clade</taxon>
        <taxon>Stylosanthes</taxon>
    </lineage>
</organism>
<comment type="caution">
    <text evidence="2">The sequence shown here is derived from an EMBL/GenBank/DDBJ whole genome shotgun (WGS) entry which is preliminary data.</text>
</comment>
<keyword evidence="3" id="KW-1185">Reference proteome</keyword>
<evidence type="ECO:0000313" key="2">
    <source>
        <dbReference type="EMBL" id="MED6126959.1"/>
    </source>
</evidence>
<protein>
    <recommendedName>
        <fullName evidence="1">Aminotransferase-like plant mobile domain-containing protein</fullName>
    </recommendedName>
</protein>
<name>A0ABU6RSR7_9FABA</name>
<dbReference type="Proteomes" id="UP001341840">
    <property type="component" value="Unassembled WGS sequence"/>
</dbReference>
<dbReference type="InterPro" id="IPR044824">
    <property type="entry name" value="MAIN-like"/>
</dbReference>
<feature type="domain" description="Aminotransferase-like plant mobile" evidence="1">
    <location>
        <begin position="4"/>
        <end position="66"/>
    </location>
</feature>
<dbReference type="PANTHER" id="PTHR46033:SF8">
    <property type="entry name" value="PROTEIN MAINTENANCE OF MERISTEMS-LIKE"/>
    <property type="match status" value="1"/>
</dbReference>
<reference evidence="2 3" key="1">
    <citation type="journal article" date="2023" name="Plants (Basel)">
        <title>Bridging the Gap: Combining Genomics and Transcriptomics Approaches to Understand Stylosanthes scabra, an Orphan Legume from the Brazilian Caatinga.</title>
        <authorList>
            <person name="Ferreira-Neto J.R.C."/>
            <person name="da Silva M.D."/>
            <person name="Binneck E."/>
            <person name="de Melo N.F."/>
            <person name="da Silva R.H."/>
            <person name="de Melo A.L.T.M."/>
            <person name="Pandolfi V."/>
            <person name="Bustamante F.O."/>
            <person name="Brasileiro-Vidal A.C."/>
            <person name="Benko-Iseppon A.M."/>
        </authorList>
    </citation>
    <scope>NUCLEOTIDE SEQUENCE [LARGE SCALE GENOMIC DNA]</scope>
    <source>
        <tissue evidence="2">Leaves</tissue>
    </source>
</reference>
<dbReference type="InterPro" id="IPR019557">
    <property type="entry name" value="AminoTfrase-like_pln_mobile"/>
</dbReference>
<evidence type="ECO:0000313" key="3">
    <source>
        <dbReference type="Proteomes" id="UP001341840"/>
    </source>
</evidence>
<accession>A0ABU6RSR7</accession>
<sequence length="218" mass="25548">MVFVRWLPLLADFDSCKKLLWGSAVLCYTYHCLCRVSDRATTDIAGCAPLMMSWIYQRFPRWCPDERNVVVFPFASRVKRQLGGKQQIPNDPVNLDGFLDVSARGEDQWWPTKHVDWYNEWKGRIEDERQVTITLTAYPAMPTWEYFEWWLDACRVRYLSSQDALDDPRLDDLPDDVSLTASQPRDTLLLPGIVPCTRRRMSTASRFHILYSAFLRML</sequence>